<dbReference type="HOGENOM" id="CLU_3113792_0_0_6"/>
<gene>
    <name evidence="1" type="ordered locus">B5T_02588</name>
</gene>
<name>K0CE25_ALCDB</name>
<keyword evidence="2" id="KW-1185">Reference proteome</keyword>
<evidence type="ECO:0000313" key="1">
    <source>
        <dbReference type="EMBL" id="AFT70858.1"/>
    </source>
</evidence>
<dbReference type="EMBL" id="CP003466">
    <property type="protein sequence ID" value="AFT70858.1"/>
    <property type="molecule type" value="Genomic_DNA"/>
</dbReference>
<sequence>MRFILRRQIIRRFGEVPKEIQIKLRAATPEELKYWLDRPYQVKSLGEVFE</sequence>
<evidence type="ECO:0000313" key="2">
    <source>
        <dbReference type="Proteomes" id="UP000006286"/>
    </source>
</evidence>
<reference evidence="1 2" key="1">
    <citation type="journal article" date="2012" name="J. Bacteriol.">
        <title>Complete genome sequence of Alcanivorax dieselolei type strain B5.</title>
        <authorList>
            <person name="Lai Q."/>
            <person name="Li W."/>
            <person name="Shao Z."/>
        </authorList>
    </citation>
    <scope>NUCLEOTIDE SEQUENCE [LARGE SCALE GENOMIC DNA]</scope>
    <source>
        <strain evidence="2">DSM 16502 / CGMCC 1.3690 / B-5</strain>
    </source>
</reference>
<dbReference type="PATRIC" id="fig|930169.3.peg.2557"/>
<dbReference type="Proteomes" id="UP000006286">
    <property type="component" value="Chromosome"/>
</dbReference>
<accession>K0CE25</accession>
<proteinExistence type="predicted"/>
<organism evidence="1 2">
    <name type="scientific">Alcanivorax dieselolei (strain DSM 16502 / CGMCC 1.3690 / MCCC 1A00001 / B-5)</name>
    <name type="common">Alloalcanivorax dieselolei</name>
    <dbReference type="NCBI Taxonomy" id="930169"/>
    <lineage>
        <taxon>Bacteria</taxon>
        <taxon>Pseudomonadati</taxon>
        <taxon>Pseudomonadota</taxon>
        <taxon>Gammaproteobacteria</taxon>
        <taxon>Oceanospirillales</taxon>
        <taxon>Alcanivoracaceae</taxon>
        <taxon>Alloalcanivorax</taxon>
    </lineage>
</organism>
<dbReference type="AlphaFoldDB" id="K0CE25"/>
<protein>
    <submittedName>
        <fullName evidence="1">Uncharacterized protein</fullName>
    </submittedName>
</protein>
<dbReference type="KEGG" id="adi:B5T_02588"/>